<gene>
    <name evidence="2" type="ORF">BRADI_1g26391v3</name>
</gene>
<reference evidence="2" key="2">
    <citation type="submission" date="2017-06" db="EMBL/GenBank/DDBJ databases">
        <title>WGS assembly of Brachypodium distachyon.</title>
        <authorList>
            <consortium name="The International Brachypodium Initiative"/>
            <person name="Lucas S."/>
            <person name="Harmon-Smith M."/>
            <person name="Lail K."/>
            <person name="Tice H."/>
            <person name="Grimwood J."/>
            <person name="Bruce D."/>
            <person name="Barry K."/>
            <person name="Shu S."/>
            <person name="Lindquist E."/>
            <person name="Wang M."/>
            <person name="Pitluck S."/>
            <person name="Vogel J.P."/>
            <person name="Garvin D.F."/>
            <person name="Mockler T.C."/>
            <person name="Schmutz J."/>
            <person name="Rokhsar D."/>
            <person name="Bevan M.W."/>
        </authorList>
    </citation>
    <scope>NUCLEOTIDE SEQUENCE</scope>
    <source>
        <strain evidence="2">Bd21</strain>
    </source>
</reference>
<organism evidence="2">
    <name type="scientific">Brachypodium distachyon</name>
    <name type="common">Purple false brome</name>
    <name type="synonym">Trachynia distachya</name>
    <dbReference type="NCBI Taxonomy" id="15368"/>
    <lineage>
        <taxon>Eukaryota</taxon>
        <taxon>Viridiplantae</taxon>
        <taxon>Streptophyta</taxon>
        <taxon>Embryophyta</taxon>
        <taxon>Tracheophyta</taxon>
        <taxon>Spermatophyta</taxon>
        <taxon>Magnoliopsida</taxon>
        <taxon>Liliopsida</taxon>
        <taxon>Poales</taxon>
        <taxon>Poaceae</taxon>
        <taxon>BOP clade</taxon>
        <taxon>Pooideae</taxon>
        <taxon>Stipodae</taxon>
        <taxon>Brachypodieae</taxon>
        <taxon>Brachypodium</taxon>
    </lineage>
</organism>
<reference evidence="3" key="3">
    <citation type="submission" date="2018-08" db="UniProtKB">
        <authorList>
            <consortium name="EnsemblPlants"/>
        </authorList>
    </citation>
    <scope>IDENTIFICATION</scope>
    <source>
        <strain evidence="3">cv. Bd21</strain>
    </source>
</reference>
<dbReference type="InParanoid" id="A0A0Q3JDI2"/>
<dbReference type="InterPro" id="IPR036047">
    <property type="entry name" value="F-box-like_dom_sf"/>
</dbReference>
<dbReference type="EnsemblPlants" id="KQK16035">
    <property type="protein sequence ID" value="KQK16035"/>
    <property type="gene ID" value="BRADI_1g26391v3"/>
</dbReference>
<dbReference type="PANTHER" id="PTHR32153">
    <property type="entry name" value="OJ000223_09.16 PROTEIN"/>
    <property type="match status" value="1"/>
</dbReference>
<dbReference type="AlphaFoldDB" id="A0A0Q3JDI2"/>
<feature type="domain" description="F-box" evidence="1">
    <location>
        <begin position="9"/>
        <end position="45"/>
    </location>
</feature>
<proteinExistence type="predicted"/>
<dbReference type="Pfam" id="PF24758">
    <property type="entry name" value="LRR_At5g56370"/>
    <property type="match status" value="1"/>
</dbReference>
<dbReference type="PROSITE" id="PS50181">
    <property type="entry name" value="FBOX"/>
    <property type="match status" value="1"/>
</dbReference>
<dbReference type="InterPro" id="IPR044997">
    <property type="entry name" value="F-box_plant"/>
</dbReference>
<dbReference type="InterPro" id="IPR032675">
    <property type="entry name" value="LRR_dom_sf"/>
</dbReference>
<evidence type="ECO:0000313" key="4">
    <source>
        <dbReference type="Proteomes" id="UP000008810"/>
    </source>
</evidence>
<dbReference type="SUPFAM" id="SSF81383">
    <property type="entry name" value="F-box domain"/>
    <property type="match status" value="1"/>
</dbReference>
<feature type="non-terminal residue" evidence="2">
    <location>
        <position position="1"/>
    </location>
</feature>
<accession>A0A0Q3JDI2</accession>
<dbReference type="InterPro" id="IPR055411">
    <property type="entry name" value="LRR_FXL15/At3g58940/PEG3-like"/>
</dbReference>
<dbReference type="OrthoDB" id="589312at2759"/>
<dbReference type="Gene3D" id="3.80.10.10">
    <property type="entry name" value="Ribonuclease Inhibitor"/>
    <property type="match status" value="1"/>
</dbReference>
<dbReference type="Proteomes" id="UP000008810">
    <property type="component" value="Chromosome 1"/>
</dbReference>
<evidence type="ECO:0000259" key="1">
    <source>
        <dbReference type="PROSITE" id="PS50181"/>
    </source>
</evidence>
<dbReference type="SUPFAM" id="SSF52047">
    <property type="entry name" value="RNI-like"/>
    <property type="match status" value="1"/>
</dbReference>
<evidence type="ECO:0000313" key="3">
    <source>
        <dbReference type="EnsemblPlants" id="KQK16035"/>
    </source>
</evidence>
<sequence>KATSRGVRGDRLSELPDDILLNILERVDTIDALRTCILSKRMLQLPTMLSRLDIDICFHYSHGQTFRPVVWYNNAVAGVPEKILSARNSEIPIHKLSVRFYVRPAECFSISKALARTMAIQKVDDAEFVLITEKSSSKCTHEDLLCYAKLFNTCLGDSPPAFASLTRLRLRNMRFGELYIPNILSTCKRLKSLRLSFCDAGVRSVLQVEHSQLVELLFQHGKFGAVHLKCLPKLQSVIFVGWSYHDHLTFGYVPQLSKISLEEMGTLPQTDISLLGDFYSCRVRSRPTRIEVRLSKYSCYALTSLKSNYQHYMCDMTIPCLEWFK</sequence>
<dbReference type="InterPro" id="IPR001810">
    <property type="entry name" value="F-box_dom"/>
</dbReference>
<protein>
    <recommendedName>
        <fullName evidence="1">F-box domain-containing protein</fullName>
    </recommendedName>
</protein>
<dbReference type="Pfam" id="PF00646">
    <property type="entry name" value="F-box"/>
    <property type="match status" value="1"/>
</dbReference>
<name>A0A0Q3JDI2_BRADI</name>
<evidence type="ECO:0000313" key="2">
    <source>
        <dbReference type="EMBL" id="KQK16035.1"/>
    </source>
</evidence>
<dbReference type="STRING" id="15368.A0A0Q3JDI2"/>
<dbReference type="Gramene" id="KQK16035">
    <property type="protein sequence ID" value="KQK16035"/>
    <property type="gene ID" value="BRADI_1g26391v3"/>
</dbReference>
<keyword evidence="4" id="KW-1185">Reference proteome</keyword>
<reference evidence="2 3" key="1">
    <citation type="journal article" date="2010" name="Nature">
        <title>Genome sequencing and analysis of the model grass Brachypodium distachyon.</title>
        <authorList>
            <consortium name="International Brachypodium Initiative"/>
        </authorList>
    </citation>
    <scope>NUCLEOTIDE SEQUENCE [LARGE SCALE GENOMIC DNA]</scope>
    <source>
        <strain evidence="2 3">Bd21</strain>
    </source>
</reference>
<dbReference type="EMBL" id="CM000880">
    <property type="protein sequence ID" value="KQK16035.1"/>
    <property type="molecule type" value="Genomic_DNA"/>
</dbReference>